<organism evidence="1 2">
    <name type="scientific">Pristionchus pacificus</name>
    <name type="common">Parasitic nematode worm</name>
    <dbReference type="NCBI Taxonomy" id="54126"/>
    <lineage>
        <taxon>Eukaryota</taxon>
        <taxon>Metazoa</taxon>
        <taxon>Ecdysozoa</taxon>
        <taxon>Nematoda</taxon>
        <taxon>Chromadorea</taxon>
        <taxon>Rhabditida</taxon>
        <taxon>Rhabditina</taxon>
        <taxon>Diplogasteromorpha</taxon>
        <taxon>Diplogasteroidea</taxon>
        <taxon>Neodiplogasteridae</taxon>
        <taxon>Pristionchus</taxon>
    </lineage>
</organism>
<dbReference type="Proteomes" id="UP000005239">
    <property type="component" value="Unassembled WGS sequence"/>
</dbReference>
<dbReference type="EnsemblMetazoa" id="PPA07321.1">
    <property type="protein sequence ID" value="PPA07321.1"/>
    <property type="gene ID" value="WBGene00096875"/>
</dbReference>
<protein>
    <submittedName>
        <fullName evidence="1">Ig-like domain-containing protein</fullName>
    </submittedName>
</protein>
<gene>
    <name evidence="1" type="primary">WBGene00096875</name>
</gene>
<evidence type="ECO:0000313" key="2">
    <source>
        <dbReference type="Proteomes" id="UP000005239"/>
    </source>
</evidence>
<reference evidence="1" key="2">
    <citation type="submission" date="2022-06" db="UniProtKB">
        <authorList>
            <consortium name="EnsemblMetazoa"/>
        </authorList>
    </citation>
    <scope>IDENTIFICATION</scope>
    <source>
        <strain evidence="1">PS312</strain>
    </source>
</reference>
<dbReference type="PANTHER" id="PTHR21629:SF5">
    <property type="entry name" value="C6 DOMAIN-CONTAINING PROTEIN"/>
    <property type="match status" value="1"/>
</dbReference>
<dbReference type="Pfam" id="PF01681">
    <property type="entry name" value="C6"/>
    <property type="match status" value="1"/>
</dbReference>
<dbReference type="AlphaFoldDB" id="A0A2A6C7P8"/>
<proteinExistence type="predicted"/>
<reference evidence="2" key="1">
    <citation type="journal article" date="2008" name="Nat. Genet.">
        <title>The Pristionchus pacificus genome provides a unique perspective on nematode lifestyle and parasitism.</title>
        <authorList>
            <person name="Dieterich C."/>
            <person name="Clifton S.W."/>
            <person name="Schuster L.N."/>
            <person name="Chinwalla A."/>
            <person name="Delehaunty K."/>
            <person name="Dinkelacker I."/>
            <person name="Fulton L."/>
            <person name="Fulton R."/>
            <person name="Godfrey J."/>
            <person name="Minx P."/>
            <person name="Mitreva M."/>
            <person name="Roeseler W."/>
            <person name="Tian H."/>
            <person name="Witte H."/>
            <person name="Yang S.P."/>
            <person name="Wilson R.K."/>
            <person name="Sommer R.J."/>
        </authorList>
    </citation>
    <scope>NUCLEOTIDE SEQUENCE [LARGE SCALE GENOMIC DNA]</scope>
    <source>
        <strain evidence="2">PS312</strain>
    </source>
</reference>
<accession>A0A8R1U5W8</accession>
<dbReference type="PROSITE" id="PS50835">
    <property type="entry name" value="IG_LIKE"/>
    <property type="match status" value="1"/>
</dbReference>
<dbReference type="InterPro" id="IPR002601">
    <property type="entry name" value="C6_domain"/>
</dbReference>
<name>A0A2A6C7P8_PRIPA</name>
<dbReference type="InterPro" id="IPR007110">
    <property type="entry name" value="Ig-like_dom"/>
</dbReference>
<evidence type="ECO:0000313" key="1">
    <source>
        <dbReference type="EnsemblMetazoa" id="PPA07321.1"/>
    </source>
</evidence>
<keyword evidence="2" id="KW-1185">Reference proteome</keyword>
<accession>A0A2A6C7P8</accession>
<dbReference type="PANTHER" id="PTHR21629">
    <property type="entry name" value="C6 DOMAIN-CONTAINING PROTEIN"/>
    <property type="match status" value="1"/>
</dbReference>
<sequence length="467" mass="47588">MVPLLLLLSSLHSVELCSRTPSVPMPNPATCSASCPNALLPVPGTFLLDTPSTTPGGCSVRTLLCTNGPITGGNPRITYNGGPGFVSAPSSVTLTVTCNAAGTAWTYMGIAITSVSSLFVMIPLLLLLASIKPIESCTPAVPMPTPITCGSSCAPSLLPVPSPPFLDIPSMSGPCAERTLFCPASLGPTATITISNGAAPLAAAFRPPSNRLVLGNSICAHGQSCNALCAPSLLLVPGRIFDTPSICEKECANEARIRDLLTSLGLCAVRTLFCSAFASPIATITARLSFKYYFNGGAGIMSGIGSVSLVVVCNAEGSAWTYMGIAITSVTAFVGWANKVLAAHLSVMIPLLFLFSSLRSIESCIPTPSMPMPNLPTCSATCAAGLLPVVPPMLNVNSISGACAVRTLLCIKAAPLPPPPPPVSTITYNGGAGSISAPGAAALTVTCNAAGTAWTYMGIPITWAICT</sequence>